<gene>
    <name evidence="2" type="ORF">PMAYCL1PPCAC_22776</name>
</gene>
<name>A0AAN5CWX8_9BILA</name>
<protein>
    <recommendedName>
        <fullName evidence="4">G protein-coupled receptor</fullName>
    </recommendedName>
</protein>
<sequence>MDLQLTLAISPYPLLPHIAFWGNGLLVRIHRRAIVYLMALMLFYIYLWVTMMLLAFLFRLGALMWHPACQVSIARANRCLHNRESAGNAVPTRNSGIHLFYQNGPVSLREDRHGSSHQLHSPLQDRFRHSFRHDQRWSSAGSLSDEYEHSCDALHALQVTHGADASSALLECHSRSIDCAEHQIRKGRRRHRPSV</sequence>
<accession>A0AAN5CWX8</accession>
<dbReference type="Proteomes" id="UP001328107">
    <property type="component" value="Unassembled WGS sequence"/>
</dbReference>
<keyword evidence="1" id="KW-1133">Transmembrane helix</keyword>
<reference evidence="3" key="1">
    <citation type="submission" date="2022-10" db="EMBL/GenBank/DDBJ databases">
        <title>Genome assembly of Pristionchus species.</title>
        <authorList>
            <person name="Yoshida K."/>
            <person name="Sommer R.J."/>
        </authorList>
    </citation>
    <scope>NUCLEOTIDE SEQUENCE [LARGE SCALE GENOMIC DNA]</scope>
    <source>
        <strain evidence="3">RS5460</strain>
    </source>
</reference>
<proteinExistence type="predicted"/>
<evidence type="ECO:0000256" key="1">
    <source>
        <dbReference type="SAM" id="Phobius"/>
    </source>
</evidence>
<evidence type="ECO:0000313" key="3">
    <source>
        <dbReference type="Proteomes" id="UP001328107"/>
    </source>
</evidence>
<dbReference type="EMBL" id="BTRK01000005">
    <property type="protein sequence ID" value="GMR52581.1"/>
    <property type="molecule type" value="Genomic_DNA"/>
</dbReference>
<evidence type="ECO:0000313" key="2">
    <source>
        <dbReference type="EMBL" id="GMR52581.1"/>
    </source>
</evidence>
<comment type="caution">
    <text evidence="2">The sequence shown here is derived from an EMBL/GenBank/DDBJ whole genome shotgun (WGS) entry which is preliminary data.</text>
</comment>
<keyword evidence="1" id="KW-0472">Membrane</keyword>
<evidence type="ECO:0008006" key="4">
    <source>
        <dbReference type="Google" id="ProtNLM"/>
    </source>
</evidence>
<keyword evidence="3" id="KW-1185">Reference proteome</keyword>
<organism evidence="2 3">
    <name type="scientific">Pristionchus mayeri</name>
    <dbReference type="NCBI Taxonomy" id="1317129"/>
    <lineage>
        <taxon>Eukaryota</taxon>
        <taxon>Metazoa</taxon>
        <taxon>Ecdysozoa</taxon>
        <taxon>Nematoda</taxon>
        <taxon>Chromadorea</taxon>
        <taxon>Rhabditida</taxon>
        <taxon>Rhabditina</taxon>
        <taxon>Diplogasteromorpha</taxon>
        <taxon>Diplogasteroidea</taxon>
        <taxon>Neodiplogasteridae</taxon>
        <taxon>Pristionchus</taxon>
    </lineage>
</organism>
<dbReference type="AlphaFoldDB" id="A0AAN5CWX8"/>
<keyword evidence="1" id="KW-0812">Transmembrane</keyword>
<feature type="transmembrane region" description="Helical" evidence="1">
    <location>
        <begin position="33"/>
        <end position="58"/>
    </location>
</feature>